<dbReference type="GO" id="GO:0005524">
    <property type="term" value="F:ATP binding"/>
    <property type="evidence" value="ECO:0007669"/>
    <property type="project" value="UniProtKB-UniRule"/>
</dbReference>
<evidence type="ECO:0000259" key="4">
    <source>
        <dbReference type="PROSITE" id="PS50975"/>
    </source>
</evidence>
<dbReference type="PROSITE" id="PS50975">
    <property type="entry name" value="ATP_GRASP"/>
    <property type="match status" value="1"/>
</dbReference>
<dbReference type="GO" id="GO:0006099">
    <property type="term" value="P:tricarboxylic acid cycle"/>
    <property type="evidence" value="ECO:0007669"/>
    <property type="project" value="UniProtKB-KW"/>
</dbReference>
<dbReference type="SMART" id="SM00881">
    <property type="entry name" value="CoA_binding"/>
    <property type="match status" value="1"/>
</dbReference>
<dbReference type="PANTHER" id="PTHR42793">
    <property type="entry name" value="COA BINDING DOMAIN CONTAINING PROTEIN"/>
    <property type="match status" value="1"/>
</dbReference>
<dbReference type="Pfam" id="PF13380">
    <property type="entry name" value="CoA_binding_2"/>
    <property type="match status" value="1"/>
</dbReference>
<organism evidence="5 6">
    <name type="scientific">Propylenella binzhouense</name>
    <dbReference type="NCBI Taxonomy" id="2555902"/>
    <lineage>
        <taxon>Bacteria</taxon>
        <taxon>Pseudomonadati</taxon>
        <taxon>Pseudomonadota</taxon>
        <taxon>Alphaproteobacteria</taxon>
        <taxon>Hyphomicrobiales</taxon>
        <taxon>Propylenellaceae</taxon>
        <taxon>Propylenella</taxon>
    </lineage>
</organism>
<dbReference type="InterPro" id="IPR003781">
    <property type="entry name" value="CoA-bd"/>
</dbReference>
<evidence type="ECO:0000313" key="5">
    <source>
        <dbReference type="EMBL" id="MYZ47575.1"/>
    </source>
</evidence>
<gene>
    <name evidence="5" type="ORF">E4O86_07600</name>
</gene>
<feature type="domain" description="ATP-grasp" evidence="4">
    <location>
        <begin position="523"/>
        <end position="559"/>
    </location>
</feature>
<dbReference type="Proteomes" id="UP000773614">
    <property type="component" value="Unassembled WGS sequence"/>
</dbReference>
<evidence type="ECO:0000313" key="6">
    <source>
        <dbReference type="Proteomes" id="UP000773614"/>
    </source>
</evidence>
<dbReference type="InterPro" id="IPR032875">
    <property type="entry name" value="Succ_CoA_lig_flav_dom"/>
</dbReference>
<protein>
    <submittedName>
        <fullName evidence="5">CoA-binding protein</fullName>
    </submittedName>
</protein>
<keyword evidence="3" id="KW-0547">Nucleotide-binding</keyword>
<dbReference type="Gene3D" id="3.30.470.20">
    <property type="entry name" value="ATP-grasp fold, B domain"/>
    <property type="match status" value="1"/>
</dbReference>
<accession>A0A964T3K3</accession>
<comment type="similarity">
    <text evidence="2">In the N-terminal section; belongs to the acetate CoA ligase alpha subunit family.</text>
</comment>
<keyword evidence="6" id="KW-1185">Reference proteome</keyword>
<keyword evidence="3" id="KW-0067">ATP-binding</keyword>
<dbReference type="SUPFAM" id="SSF56059">
    <property type="entry name" value="Glutathione synthetase ATP-binding domain-like"/>
    <property type="match status" value="1"/>
</dbReference>
<dbReference type="PANTHER" id="PTHR42793:SF4">
    <property type="entry name" value="BLL6376 PROTEIN"/>
    <property type="match status" value="1"/>
</dbReference>
<dbReference type="Gene3D" id="3.40.50.261">
    <property type="entry name" value="Succinyl-CoA synthetase domains"/>
    <property type="match status" value="2"/>
</dbReference>
<dbReference type="AlphaFoldDB" id="A0A964T3K3"/>
<reference evidence="5" key="1">
    <citation type="submission" date="2019-03" db="EMBL/GenBank/DDBJ databases">
        <title>Afifella sp. nov., isolated from activated sludge.</title>
        <authorList>
            <person name="Li Q."/>
            <person name="Liu Y."/>
        </authorList>
    </citation>
    <scope>NUCLEOTIDE SEQUENCE</scope>
    <source>
        <strain evidence="5">L72</strain>
    </source>
</reference>
<dbReference type="InterPro" id="IPR013815">
    <property type="entry name" value="ATP_grasp_subdomain_1"/>
</dbReference>
<dbReference type="Gene3D" id="3.30.1490.20">
    <property type="entry name" value="ATP-grasp fold, A domain"/>
    <property type="match status" value="1"/>
</dbReference>
<evidence type="ECO:0000256" key="1">
    <source>
        <dbReference type="ARBA" id="ARBA00022532"/>
    </source>
</evidence>
<dbReference type="GO" id="GO:0046872">
    <property type="term" value="F:metal ion binding"/>
    <property type="evidence" value="ECO:0007669"/>
    <property type="project" value="InterPro"/>
</dbReference>
<dbReference type="InterPro" id="IPR016102">
    <property type="entry name" value="Succinyl-CoA_synth-like"/>
</dbReference>
<evidence type="ECO:0000256" key="3">
    <source>
        <dbReference type="PROSITE-ProRule" id="PRU00409"/>
    </source>
</evidence>
<dbReference type="InterPro" id="IPR011761">
    <property type="entry name" value="ATP-grasp"/>
</dbReference>
<dbReference type="EMBL" id="SPKJ01000017">
    <property type="protein sequence ID" value="MYZ47575.1"/>
    <property type="molecule type" value="Genomic_DNA"/>
</dbReference>
<name>A0A964T3K3_9HYPH</name>
<evidence type="ECO:0000256" key="2">
    <source>
        <dbReference type="ARBA" id="ARBA00060888"/>
    </source>
</evidence>
<keyword evidence="1" id="KW-0816">Tricarboxylic acid cycle</keyword>
<proteinExistence type="inferred from homology"/>
<dbReference type="Pfam" id="PF13549">
    <property type="entry name" value="ATP-grasp_5"/>
    <property type="match status" value="1"/>
</dbReference>
<dbReference type="InterPro" id="IPR036291">
    <property type="entry name" value="NAD(P)-bd_dom_sf"/>
</dbReference>
<sequence length="732" mass="77739">MLRIWSDVRARPHEPNPTTFPKAMGGLPMSVAFQLGDSTEPHFRDCDPVFRPRSVAIVGASETGGAGWPRRVYENLEFAGYSGELFLVNPRRSELWGRPCFPDLAAIPEPVDLAITVIPADHIPDALEAGLSNGLKGALVFASQFGEGGDAAGAARAERLRALSRNHDLRICGPNCMGTLAIREGHLFYPSPRVRSLSPGPVGVVFQSGGTFMYWLRQAAVRGLGFSYAVSSGNEIDLDLADYVNFLVEDDSTRLIVCMVEGVRRPAAFVAAAERALAAGKPVLLVKIGRSQRGAAQARSHTGALAGDDRLFDAVCARLGIVRCHSLDDLIEHALAFQAGRFPSGGRVGMACYSGGAKGLFLDYADEAGLALPPFAPETEERLREQIDPGLSPENPLDAGAGPATMHERYGRICETIAADPNVDILALQAQLPESDADRSDPGVYRRLADSTGKPVLAIARLSQNVGDLGRGFQKEAGIPFLQGLPEACRVLASLDHYGRTLRQGIAPVPPPAGLDLPEGDLERLLAEAGVRFPRERRAADAAAAAEAAAEIGFPVALKIVSPQASHKTEIGGVALGLAGKDAVRAAAQAMAERLEAAVPGAEIAGFLVQEMVQGLEVLVGFRNDPGYGPYLVFGLGGVLVEAIRDVTFRMLPIEAADVERMIGELRSAALFGSYRGRPAPDVPALTEAVLSAAHFFMRHRDRLADLEINPLIVLPAGGGVRAVDLRAVRAG</sequence>
<dbReference type="FunFam" id="3.30.1490.20:FF:000020">
    <property type="entry name" value="Protein lysine acetyltransferase"/>
    <property type="match status" value="1"/>
</dbReference>
<dbReference type="SUPFAM" id="SSF52210">
    <property type="entry name" value="Succinyl-CoA synthetase domains"/>
    <property type="match status" value="2"/>
</dbReference>
<comment type="caution">
    <text evidence="5">The sequence shown here is derived from an EMBL/GenBank/DDBJ whole genome shotgun (WGS) entry which is preliminary data.</text>
</comment>
<dbReference type="Gene3D" id="3.40.50.720">
    <property type="entry name" value="NAD(P)-binding Rossmann-like Domain"/>
    <property type="match status" value="1"/>
</dbReference>
<dbReference type="Pfam" id="PF13607">
    <property type="entry name" value="Succ_CoA_lig"/>
    <property type="match status" value="1"/>
</dbReference>
<dbReference type="SUPFAM" id="SSF51735">
    <property type="entry name" value="NAD(P)-binding Rossmann-fold domains"/>
    <property type="match status" value="1"/>
</dbReference>